<dbReference type="Gene3D" id="1.10.357.10">
    <property type="entry name" value="Tetracycline Repressor, domain 2"/>
    <property type="match status" value="1"/>
</dbReference>
<evidence type="ECO:0000256" key="4">
    <source>
        <dbReference type="PROSITE-ProRule" id="PRU00335"/>
    </source>
</evidence>
<dbReference type="RefSeq" id="WP_068366328.1">
    <property type="nucleotide sequence ID" value="NZ_FOJN01000011.1"/>
</dbReference>
<reference evidence="6 7" key="1">
    <citation type="submission" date="2016-10" db="EMBL/GenBank/DDBJ databases">
        <authorList>
            <person name="de Groot N.N."/>
        </authorList>
    </citation>
    <scope>NUCLEOTIDE SEQUENCE [LARGE SCALE GENOMIC DNA]</scope>
    <source>
        <strain evidence="6 7">DSM 44908</strain>
    </source>
</reference>
<dbReference type="Proteomes" id="UP000182054">
    <property type="component" value="Unassembled WGS sequence"/>
</dbReference>
<evidence type="ECO:0000256" key="2">
    <source>
        <dbReference type="ARBA" id="ARBA00023125"/>
    </source>
</evidence>
<dbReference type="InterPro" id="IPR001647">
    <property type="entry name" value="HTH_TetR"/>
</dbReference>
<dbReference type="SUPFAM" id="SSF48498">
    <property type="entry name" value="Tetracyclin repressor-like, C-terminal domain"/>
    <property type="match status" value="1"/>
</dbReference>
<dbReference type="PANTHER" id="PTHR30055:SF243">
    <property type="entry name" value="HTH-TYPE TRANSCRIPTIONAL REGULATOR RV1816"/>
    <property type="match status" value="1"/>
</dbReference>
<dbReference type="SUPFAM" id="SSF46689">
    <property type="entry name" value="Homeodomain-like"/>
    <property type="match status" value="1"/>
</dbReference>
<dbReference type="InterPro" id="IPR009057">
    <property type="entry name" value="Homeodomain-like_sf"/>
</dbReference>
<dbReference type="GO" id="GO:0003700">
    <property type="term" value="F:DNA-binding transcription factor activity"/>
    <property type="evidence" value="ECO:0007669"/>
    <property type="project" value="TreeGrafter"/>
</dbReference>
<dbReference type="InterPro" id="IPR050109">
    <property type="entry name" value="HTH-type_TetR-like_transc_reg"/>
</dbReference>
<dbReference type="InterPro" id="IPR025996">
    <property type="entry name" value="MT1864/Rv1816-like_C"/>
</dbReference>
<evidence type="ECO:0000256" key="1">
    <source>
        <dbReference type="ARBA" id="ARBA00023015"/>
    </source>
</evidence>
<dbReference type="PROSITE" id="PS50977">
    <property type="entry name" value="HTH_TETR_2"/>
    <property type="match status" value="1"/>
</dbReference>
<dbReference type="Pfam" id="PF00440">
    <property type="entry name" value="TetR_N"/>
    <property type="match status" value="1"/>
</dbReference>
<evidence type="ECO:0000256" key="3">
    <source>
        <dbReference type="ARBA" id="ARBA00023163"/>
    </source>
</evidence>
<feature type="DNA-binding region" description="H-T-H motif" evidence="4">
    <location>
        <begin position="33"/>
        <end position="52"/>
    </location>
</feature>
<evidence type="ECO:0000313" key="7">
    <source>
        <dbReference type="Proteomes" id="UP000182054"/>
    </source>
</evidence>
<dbReference type="AlphaFoldDB" id="A0A1I0TZN0"/>
<dbReference type="OrthoDB" id="3210322at2"/>
<dbReference type="EMBL" id="FOJN01000011">
    <property type="protein sequence ID" value="SFA57100.1"/>
    <property type="molecule type" value="Genomic_DNA"/>
</dbReference>
<name>A0A1I0TZN0_9NOCA</name>
<dbReference type="PANTHER" id="PTHR30055">
    <property type="entry name" value="HTH-TYPE TRANSCRIPTIONAL REGULATOR RUTR"/>
    <property type="match status" value="1"/>
</dbReference>
<keyword evidence="1" id="KW-0805">Transcription regulation</keyword>
<feature type="domain" description="HTH tetR-type" evidence="5">
    <location>
        <begin position="10"/>
        <end position="70"/>
    </location>
</feature>
<dbReference type="InterPro" id="IPR036271">
    <property type="entry name" value="Tet_transcr_reg_TetR-rel_C_sf"/>
</dbReference>
<accession>A0A1I0TZN0</accession>
<dbReference type="GeneID" id="85486647"/>
<gene>
    <name evidence="6" type="ORF">SAMN05444374_11172</name>
</gene>
<proteinExistence type="predicted"/>
<sequence>MTTTRERARDELTAEILASARRQLAEVGPAALSLRAVARDIGKVSSAVYRYVASRDDLLTALIVACYDELGAAVEAADRPEESPRTRWRAACAAIRDWSAAHPHEYALLYGSPVPGYSAPRDTVGPATRPTAVLVRIVVNDRLARPRDGSGARTDLYEPVRAFVRETIGEASAAVLDDDLVERTLSAWITVFGAVSFDRFGHLVGVTADTDRYLERLVEDLADGLDLSGTDVSGSSATR</sequence>
<evidence type="ECO:0000313" key="6">
    <source>
        <dbReference type="EMBL" id="SFA57100.1"/>
    </source>
</evidence>
<organism evidence="6 7">
    <name type="scientific">Rhodococcoides kroppenstedtii</name>
    <dbReference type="NCBI Taxonomy" id="293050"/>
    <lineage>
        <taxon>Bacteria</taxon>
        <taxon>Bacillati</taxon>
        <taxon>Actinomycetota</taxon>
        <taxon>Actinomycetes</taxon>
        <taxon>Mycobacteriales</taxon>
        <taxon>Nocardiaceae</taxon>
        <taxon>Rhodococcoides</taxon>
    </lineage>
</organism>
<dbReference type="GO" id="GO:0000976">
    <property type="term" value="F:transcription cis-regulatory region binding"/>
    <property type="evidence" value="ECO:0007669"/>
    <property type="project" value="TreeGrafter"/>
</dbReference>
<keyword evidence="2 4" id="KW-0238">DNA-binding</keyword>
<keyword evidence="3" id="KW-0804">Transcription</keyword>
<dbReference type="Pfam" id="PF13305">
    <property type="entry name" value="TetR_C_33"/>
    <property type="match status" value="1"/>
</dbReference>
<evidence type="ECO:0000259" key="5">
    <source>
        <dbReference type="PROSITE" id="PS50977"/>
    </source>
</evidence>
<protein>
    <submittedName>
        <fullName evidence="6">Transcriptional regulator, TetR family</fullName>
    </submittedName>
</protein>